<protein>
    <submittedName>
        <fullName evidence="2">Uncharacterized protein</fullName>
    </submittedName>
</protein>
<evidence type="ECO:0000313" key="3">
    <source>
        <dbReference type="Proteomes" id="UP000265618"/>
    </source>
</evidence>
<reference evidence="2 3" key="1">
    <citation type="journal article" date="2018" name="PLoS ONE">
        <title>The draft genome of Kipferlia bialata reveals reductive genome evolution in fornicate parasites.</title>
        <authorList>
            <person name="Tanifuji G."/>
            <person name="Takabayashi S."/>
            <person name="Kume K."/>
            <person name="Takagi M."/>
            <person name="Nakayama T."/>
            <person name="Kamikawa R."/>
            <person name="Inagaki Y."/>
            <person name="Hashimoto T."/>
        </authorList>
    </citation>
    <scope>NUCLEOTIDE SEQUENCE [LARGE SCALE GENOMIC DNA]</scope>
    <source>
        <strain evidence="2">NY0173</strain>
    </source>
</reference>
<proteinExistence type="predicted"/>
<organism evidence="2 3">
    <name type="scientific">Kipferlia bialata</name>
    <dbReference type="NCBI Taxonomy" id="797122"/>
    <lineage>
        <taxon>Eukaryota</taxon>
        <taxon>Metamonada</taxon>
        <taxon>Carpediemonas-like organisms</taxon>
        <taxon>Kipferlia</taxon>
    </lineage>
</organism>
<name>A0A9K3GMR7_9EUKA</name>
<keyword evidence="1" id="KW-0472">Membrane</keyword>
<feature type="non-terminal residue" evidence="2">
    <location>
        <position position="82"/>
    </location>
</feature>
<accession>A0A9K3GMR7</accession>
<evidence type="ECO:0000313" key="2">
    <source>
        <dbReference type="EMBL" id="GIQ88136.1"/>
    </source>
</evidence>
<gene>
    <name evidence="2" type="ORF">KIPB_010316</name>
</gene>
<sequence>LLVFTISVSQEAALDKKVKHRLILLNLAAVTYSVATLYNYLFPAPVSDAAKIVIAVAYAVPTFFYMLCFIPFKKKTPYQVLP</sequence>
<dbReference type="AlphaFoldDB" id="A0A9K3GMR7"/>
<feature type="transmembrane region" description="Helical" evidence="1">
    <location>
        <begin position="22"/>
        <end position="40"/>
    </location>
</feature>
<keyword evidence="3" id="KW-1185">Reference proteome</keyword>
<evidence type="ECO:0000256" key="1">
    <source>
        <dbReference type="SAM" id="Phobius"/>
    </source>
</evidence>
<keyword evidence="1" id="KW-0812">Transmembrane</keyword>
<keyword evidence="1" id="KW-1133">Transmembrane helix</keyword>
<dbReference type="Proteomes" id="UP000265618">
    <property type="component" value="Unassembled WGS sequence"/>
</dbReference>
<feature type="transmembrane region" description="Helical" evidence="1">
    <location>
        <begin position="52"/>
        <end position="72"/>
    </location>
</feature>
<dbReference type="EMBL" id="BDIP01003799">
    <property type="protein sequence ID" value="GIQ88136.1"/>
    <property type="molecule type" value="Genomic_DNA"/>
</dbReference>
<comment type="caution">
    <text evidence="2">The sequence shown here is derived from an EMBL/GenBank/DDBJ whole genome shotgun (WGS) entry which is preliminary data.</text>
</comment>